<dbReference type="Pfam" id="PF00583">
    <property type="entry name" value="Acetyltransf_1"/>
    <property type="match status" value="2"/>
</dbReference>
<dbReference type="Proteomes" id="UP000585437">
    <property type="component" value="Unassembled WGS sequence"/>
</dbReference>
<evidence type="ECO:0000313" key="4">
    <source>
        <dbReference type="EMBL" id="MBB6507868.1"/>
    </source>
</evidence>
<protein>
    <submittedName>
        <fullName evidence="4">Ribosomal protein S18 acetylase RimI-like enzyme</fullName>
    </submittedName>
</protein>
<name>A0A7X0JHY3_9HYPH</name>
<keyword evidence="4" id="KW-0687">Ribonucleoprotein</keyword>
<dbReference type="SUPFAM" id="SSF55729">
    <property type="entry name" value="Acyl-CoA N-acyltransferases (Nat)"/>
    <property type="match status" value="2"/>
</dbReference>
<sequence length="281" mass="31004">MQRTEAVTRRSLAETTMGDAAAAFTEGFRGYVVKFTISPEAFSLRMAREDVDPEASEVFFDGDKPAGTLLIARRGRRSRVSALGIGPTIRGQGLGTRVMTDAIAAARARGDDVLILEVIDSNIRARDLYLSLGFEMSRNQVGFSRSRTRPVPEVPPAAECEYMEAAAMLSRFADANPTWQTDPDCFHHPGSPLRSFSIGTKAVALLDDTKDDVRIYGFAVDPAERRKGLGRALADSLAARYPGRRLYTAENIAAGLLDPFMRRIGWRRSRLTQSEMVLRLD</sequence>
<keyword evidence="1" id="KW-0808">Transferase</keyword>
<gene>
    <name evidence="4" type="ORF">F4695_001200</name>
</gene>
<dbReference type="RefSeq" id="WP_184654135.1">
    <property type="nucleotide sequence ID" value="NZ_JACHBU010000002.1"/>
</dbReference>
<dbReference type="PROSITE" id="PS51186">
    <property type="entry name" value="GNAT"/>
    <property type="match status" value="2"/>
</dbReference>
<comment type="caution">
    <text evidence="4">The sequence shown here is derived from an EMBL/GenBank/DDBJ whole genome shotgun (WGS) entry which is preliminary data.</text>
</comment>
<reference evidence="4 5" key="1">
    <citation type="submission" date="2020-08" db="EMBL/GenBank/DDBJ databases">
        <title>The Agave Microbiome: Exploring the role of microbial communities in plant adaptations to desert environments.</title>
        <authorList>
            <person name="Partida-Martinez L.P."/>
        </authorList>
    </citation>
    <scope>NUCLEOTIDE SEQUENCE [LARGE SCALE GENOMIC DNA]</scope>
    <source>
        <strain evidence="4 5">AS3.12</strain>
    </source>
</reference>
<evidence type="ECO:0000256" key="2">
    <source>
        <dbReference type="ARBA" id="ARBA00023315"/>
    </source>
</evidence>
<dbReference type="PANTHER" id="PTHR43420:SF51">
    <property type="entry name" value="PEPTIDYL-LYSINE N-ACETYLTRANSFERASE YIAC"/>
    <property type="match status" value="1"/>
</dbReference>
<keyword evidence="4" id="KW-0689">Ribosomal protein</keyword>
<feature type="domain" description="N-acetyltransferase" evidence="3">
    <location>
        <begin position="152"/>
        <end position="281"/>
    </location>
</feature>
<keyword evidence="5" id="KW-1185">Reference proteome</keyword>
<dbReference type="PANTHER" id="PTHR43420">
    <property type="entry name" value="ACETYLTRANSFERASE"/>
    <property type="match status" value="1"/>
</dbReference>
<dbReference type="AlphaFoldDB" id="A0A7X0JHY3"/>
<dbReference type="EMBL" id="JACHBU010000002">
    <property type="protein sequence ID" value="MBB6507868.1"/>
    <property type="molecule type" value="Genomic_DNA"/>
</dbReference>
<accession>A0A7X0JHY3</accession>
<dbReference type="InterPro" id="IPR016181">
    <property type="entry name" value="Acyl_CoA_acyltransferase"/>
</dbReference>
<dbReference type="Gene3D" id="3.40.630.30">
    <property type="match status" value="2"/>
</dbReference>
<evidence type="ECO:0000259" key="3">
    <source>
        <dbReference type="PROSITE" id="PS51186"/>
    </source>
</evidence>
<feature type="domain" description="N-acetyltransferase" evidence="3">
    <location>
        <begin position="7"/>
        <end position="150"/>
    </location>
</feature>
<dbReference type="InterPro" id="IPR050680">
    <property type="entry name" value="YpeA/RimI_acetyltransf"/>
</dbReference>
<dbReference type="InterPro" id="IPR000182">
    <property type="entry name" value="GNAT_dom"/>
</dbReference>
<evidence type="ECO:0000313" key="5">
    <source>
        <dbReference type="Proteomes" id="UP000585437"/>
    </source>
</evidence>
<organism evidence="4 5">
    <name type="scientific">Rhizobium soli</name>
    <dbReference type="NCBI Taxonomy" id="424798"/>
    <lineage>
        <taxon>Bacteria</taxon>
        <taxon>Pseudomonadati</taxon>
        <taxon>Pseudomonadota</taxon>
        <taxon>Alphaproteobacteria</taxon>
        <taxon>Hyphomicrobiales</taxon>
        <taxon>Rhizobiaceae</taxon>
        <taxon>Rhizobium/Agrobacterium group</taxon>
        <taxon>Rhizobium</taxon>
    </lineage>
</organism>
<dbReference type="GO" id="GO:0016747">
    <property type="term" value="F:acyltransferase activity, transferring groups other than amino-acyl groups"/>
    <property type="evidence" value="ECO:0007669"/>
    <property type="project" value="InterPro"/>
</dbReference>
<dbReference type="CDD" id="cd04301">
    <property type="entry name" value="NAT_SF"/>
    <property type="match status" value="2"/>
</dbReference>
<keyword evidence="2" id="KW-0012">Acyltransferase</keyword>
<dbReference type="GO" id="GO:0005840">
    <property type="term" value="C:ribosome"/>
    <property type="evidence" value="ECO:0007669"/>
    <property type="project" value="UniProtKB-KW"/>
</dbReference>
<evidence type="ECO:0000256" key="1">
    <source>
        <dbReference type="ARBA" id="ARBA00022679"/>
    </source>
</evidence>
<proteinExistence type="predicted"/>